<sequence>MALRSPACAVVVDGKDLSSVLDPRFMSLTLTSQRGDEADQLDLVITDHDDKLAIPPAGAIITLALGWRGEPLRGMGAFKADEIAWDDEPAKITVRARSADFTADLRIRRERSWRDTTLGDVVGQLAAGAGLTTRIAPDLAARPIKIIAQSRESDIAFLRRLGRDHDAVATIKAGSMIFGPIGAGQTPSGKPLPEITLTRKDGKATWKTASRDKYKGVTASYHEGGAARRHTTTAGEKDGSRRLKTVYASKAEADRAAAAEWTRVQRGAAEMTFALVEGRADIHPECKVRFEGYKRQVSDPTWLVTQVTHTFGDGGFTTSLQLENAP</sequence>
<reference evidence="1 2" key="1">
    <citation type="submission" date="2017-08" db="EMBL/GenBank/DDBJ databases">
        <title>Infants hospitalized years apart are colonized by the same room-sourced microbial strains.</title>
        <authorList>
            <person name="Brooks B."/>
            <person name="Olm M.R."/>
            <person name="Firek B.A."/>
            <person name="Baker R."/>
            <person name="Thomas B.C."/>
            <person name="Morowitz M.J."/>
            <person name="Banfield J.F."/>
        </authorList>
    </citation>
    <scope>NUCLEOTIDE SEQUENCE [LARGE SCALE GENOMIC DNA]</scope>
    <source>
        <strain evidence="1">S2_003_000_R2_4</strain>
    </source>
</reference>
<dbReference type="Pfam" id="PF05954">
    <property type="entry name" value="Phage_GPD"/>
    <property type="match status" value="1"/>
</dbReference>
<protein>
    <submittedName>
        <fullName evidence="1">Late control protein</fullName>
    </submittedName>
</protein>
<dbReference type="Proteomes" id="UP000249393">
    <property type="component" value="Unassembled WGS sequence"/>
</dbReference>
<dbReference type="PANTHER" id="PTHR35862:SF3">
    <property type="entry name" value="FELS-2 PROPHAGE PROTEIN"/>
    <property type="match status" value="1"/>
</dbReference>
<dbReference type="RefSeq" id="WP_304273179.1">
    <property type="nucleotide sequence ID" value="NZ_QFQZ01000002.1"/>
</dbReference>
<dbReference type="SUPFAM" id="SSF69279">
    <property type="entry name" value="Phage tail proteins"/>
    <property type="match status" value="1"/>
</dbReference>
<gene>
    <name evidence="1" type="ORF">DI526_01355</name>
</gene>
<proteinExistence type="predicted"/>
<dbReference type="InterPro" id="IPR052726">
    <property type="entry name" value="Phage_Baseplate_Hub"/>
</dbReference>
<organism evidence="1 2">
    <name type="scientific">Caulobacter segnis</name>
    <dbReference type="NCBI Taxonomy" id="88688"/>
    <lineage>
        <taxon>Bacteria</taxon>
        <taxon>Pseudomonadati</taxon>
        <taxon>Pseudomonadota</taxon>
        <taxon>Alphaproteobacteria</taxon>
        <taxon>Caulobacterales</taxon>
        <taxon>Caulobacteraceae</taxon>
        <taxon>Caulobacter</taxon>
    </lineage>
</organism>
<evidence type="ECO:0000313" key="2">
    <source>
        <dbReference type="Proteomes" id="UP000249393"/>
    </source>
</evidence>
<evidence type="ECO:0000313" key="1">
    <source>
        <dbReference type="EMBL" id="PZR37191.1"/>
    </source>
</evidence>
<dbReference type="EMBL" id="QFQZ01000002">
    <property type="protein sequence ID" value="PZR37191.1"/>
    <property type="molecule type" value="Genomic_DNA"/>
</dbReference>
<dbReference type="AlphaFoldDB" id="A0A2W5XH22"/>
<accession>A0A2W5XH22</accession>
<dbReference type="PANTHER" id="PTHR35862">
    <property type="entry name" value="FELS-2 PROPHAGE PROTEIN"/>
    <property type="match status" value="1"/>
</dbReference>
<name>A0A2W5XH22_9CAUL</name>
<comment type="caution">
    <text evidence="1">The sequence shown here is derived from an EMBL/GenBank/DDBJ whole genome shotgun (WGS) entry which is preliminary data.</text>
</comment>